<sequence>MAGKKVIITGVPGVGKTTVINEALAKLKSEGVDYQPINFGSFMFEVAKNEGLVANRDQMRTLDRADQKRLQQHAAQAIAKIPGNVMIDTHASVKTPKGYLAGLPEWVLRELMPDVIILVETDNDQILMRRLTDDTRNRDKEGARSISEHQEFNRSIAAAYAMMTGCTIKIIINSDHLLDFAAAEMADVLR</sequence>
<keyword evidence="6 12" id="KW-0963">Cytoplasm</keyword>
<evidence type="ECO:0000256" key="8">
    <source>
        <dbReference type="ARBA" id="ARBA00022741"/>
    </source>
</evidence>
<evidence type="ECO:0000313" key="13">
    <source>
        <dbReference type="EMBL" id="ABS55074.1"/>
    </source>
</evidence>
<evidence type="ECO:0000256" key="4">
    <source>
        <dbReference type="ARBA" id="ARBA00012955"/>
    </source>
</evidence>
<dbReference type="eggNOG" id="arCOG01039">
    <property type="taxonomic scope" value="Archaea"/>
</dbReference>
<dbReference type="GO" id="GO:0004017">
    <property type="term" value="F:AMP kinase activity"/>
    <property type="evidence" value="ECO:0007669"/>
    <property type="project" value="UniProtKB-UniRule"/>
</dbReference>
<dbReference type="Proteomes" id="UP000002408">
    <property type="component" value="Chromosome"/>
</dbReference>
<proteinExistence type="inferred from homology"/>
<comment type="catalytic activity">
    <reaction evidence="1 12">
        <text>AMP + ATP = 2 ADP</text>
        <dbReference type="Rhea" id="RHEA:12973"/>
        <dbReference type="ChEBI" id="CHEBI:30616"/>
        <dbReference type="ChEBI" id="CHEBI:456215"/>
        <dbReference type="ChEBI" id="CHEBI:456216"/>
        <dbReference type="EC" id="2.7.4.3"/>
    </reaction>
</comment>
<evidence type="ECO:0000256" key="2">
    <source>
        <dbReference type="ARBA" id="ARBA00004496"/>
    </source>
</evidence>
<comment type="subcellular location">
    <subcellularLocation>
        <location evidence="2 12">Cytoplasm</location>
    </subcellularLocation>
</comment>
<dbReference type="EC" id="2.7.4.3" evidence="4 12"/>
<keyword evidence="9 12" id="KW-0418">Kinase</keyword>
<reference evidence="14" key="1">
    <citation type="journal article" date="2015" name="Microbiology">
        <title>Genome of Methanoregula boonei 6A8 reveals adaptations to oligotrophic peatland environments.</title>
        <authorList>
            <person name="Braeuer S."/>
            <person name="Cadillo-Quiroz H."/>
            <person name="Kyrpides N."/>
            <person name="Woyke T."/>
            <person name="Goodwin L."/>
            <person name="Detter C."/>
            <person name="Podell S."/>
            <person name="Yavitt J.B."/>
            <person name="Zinder S.H."/>
        </authorList>
    </citation>
    <scope>NUCLEOTIDE SEQUENCE [LARGE SCALE GENOMIC DNA]</scope>
    <source>
        <strain evidence="14">DSM 21154 / JCM 14090 / 6A8</strain>
    </source>
</reference>
<dbReference type="HAMAP" id="MF_00234">
    <property type="entry name" value="Adenylate_kinase_AdkA"/>
    <property type="match status" value="1"/>
</dbReference>
<dbReference type="InterPro" id="IPR027417">
    <property type="entry name" value="P-loop_NTPase"/>
</dbReference>
<evidence type="ECO:0000256" key="5">
    <source>
        <dbReference type="ARBA" id="ARBA00019926"/>
    </source>
</evidence>
<dbReference type="NCBIfam" id="NF003122">
    <property type="entry name" value="PRK04040.1"/>
    <property type="match status" value="1"/>
</dbReference>
<dbReference type="AlphaFoldDB" id="A7I5R3"/>
<evidence type="ECO:0000256" key="1">
    <source>
        <dbReference type="ARBA" id="ARBA00000582"/>
    </source>
</evidence>
<dbReference type="KEGG" id="mbn:Mboo_0556"/>
<gene>
    <name evidence="12" type="primary">adkA</name>
    <name evidence="13" type="ordered locus">Mboo_0556</name>
</gene>
<dbReference type="GO" id="GO:0005524">
    <property type="term" value="F:ATP binding"/>
    <property type="evidence" value="ECO:0007669"/>
    <property type="project" value="UniProtKB-UniRule"/>
</dbReference>
<dbReference type="OrthoDB" id="26198at2157"/>
<comment type="similarity">
    <text evidence="3 12">Belongs to the archaeal adenylate kinase family.</text>
</comment>
<evidence type="ECO:0000256" key="7">
    <source>
        <dbReference type="ARBA" id="ARBA00022679"/>
    </source>
</evidence>
<evidence type="ECO:0000256" key="12">
    <source>
        <dbReference type="HAMAP-Rule" id="MF_00234"/>
    </source>
</evidence>
<evidence type="ECO:0000256" key="9">
    <source>
        <dbReference type="ARBA" id="ARBA00022777"/>
    </source>
</evidence>
<feature type="binding site" evidence="12">
    <location>
        <begin position="10"/>
        <end position="18"/>
    </location>
    <ligand>
        <name>ATP</name>
        <dbReference type="ChEBI" id="CHEBI:30616"/>
    </ligand>
</feature>
<keyword evidence="7 12" id="KW-0808">Transferase</keyword>
<keyword evidence="10 12" id="KW-0067">ATP-binding</keyword>
<dbReference type="GO" id="GO:0005737">
    <property type="term" value="C:cytoplasm"/>
    <property type="evidence" value="ECO:0007669"/>
    <property type="project" value="UniProtKB-SubCell"/>
</dbReference>
<dbReference type="EMBL" id="CP000780">
    <property type="protein sequence ID" value="ABS55074.1"/>
    <property type="molecule type" value="Genomic_DNA"/>
</dbReference>
<dbReference type="SUPFAM" id="SSF52540">
    <property type="entry name" value="P-loop containing nucleoside triphosphate hydrolases"/>
    <property type="match status" value="1"/>
</dbReference>
<dbReference type="STRING" id="456442.Mboo_0556"/>
<dbReference type="Gene3D" id="3.40.50.300">
    <property type="entry name" value="P-loop containing nucleotide triphosphate hydrolases"/>
    <property type="match status" value="1"/>
</dbReference>
<dbReference type="HOGENOM" id="CLU_119371_0_0_2"/>
<evidence type="ECO:0000256" key="10">
    <source>
        <dbReference type="ARBA" id="ARBA00022840"/>
    </source>
</evidence>
<dbReference type="GeneID" id="5411178"/>
<dbReference type="InterPro" id="IPR023477">
    <property type="entry name" value="Adenylate_kinase_AdkA"/>
</dbReference>
<organism evidence="13 14">
    <name type="scientific">Methanoregula boonei (strain DSM 21154 / JCM 14090 / 6A8)</name>
    <dbReference type="NCBI Taxonomy" id="456442"/>
    <lineage>
        <taxon>Archaea</taxon>
        <taxon>Methanobacteriati</taxon>
        <taxon>Methanobacteriota</taxon>
        <taxon>Stenosarchaea group</taxon>
        <taxon>Methanomicrobia</taxon>
        <taxon>Methanomicrobiales</taxon>
        <taxon>Methanoregulaceae</taxon>
        <taxon>Methanoregula</taxon>
    </lineage>
</organism>
<dbReference type="Pfam" id="PF13207">
    <property type="entry name" value="AAA_17"/>
    <property type="match status" value="1"/>
</dbReference>
<protein>
    <recommendedName>
        <fullName evidence="5 12">Adenylate kinase</fullName>
        <shortName evidence="12">AK</shortName>
        <ecNumber evidence="4 12">2.7.4.3</ecNumber>
    </recommendedName>
    <alternativeName>
        <fullName evidence="11 12">ATP-AMP transphosphorylase</fullName>
    </alternativeName>
</protein>
<dbReference type="RefSeq" id="WP_012106095.1">
    <property type="nucleotide sequence ID" value="NC_009712.1"/>
</dbReference>
<name>A7I5R3_METB6</name>
<keyword evidence="8 12" id="KW-0547">Nucleotide-binding</keyword>
<evidence type="ECO:0000256" key="3">
    <source>
        <dbReference type="ARBA" id="ARBA00007088"/>
    </source>
</evidence>
<evidence type="ECO:0000313" key="14">
    <source>
        <dbReference type="Proteomes" id="UP000002408"/>
    </source>
</evidence>
<evidence type="ECO:0000256" key="11">
    <source>
        <dbReference type="ARBA" id="ARBA00033336"/>
    </source>
</evidence>
<accession>A7I5R3</accession>
<evidence type="ECO:0000256" key="6">
    <source>
        <dbReference type="ARBA" id="ARBA00022490"/>
    </source>
</evidence>
<keyword evidence="14" id="KW-1185">Reference proteome</keyword>